<protein>
    <recommendedName>
        <fullName evidence="3">Helix-turn-helix protein</fullName>
    </recommendedName>
</protein>
<dbReference type="AlphaFoldDB" id="A0A4Q8ADC9"/>
<gene>
    <name evidence="1" type="ORF">EV380_1830</name>
</gene>
<proteinExistence type="predicted"/>
<dbReference type="SUPFAM" id="SSF47413">
    <property type="entry name" value="lambda repressor-like DNA-binding domains"/>
    <property type="match status" value="1"/>
</dbReference>
<dbReference type="CDD" id="cd00093">
    <property type="entry name" value="HTH_XRE"/>
    <property type="match status" value="1"/>
</dbReference>
<evidence type="ECO:0000313" key="2">
    <source>
        <dbReference type="Proteomes" id="UP000292685"/>
    </source>
</evidence>
<dbReference type="Proteomes" id="UP000292685">
    <property type="component" value="Unassembled WGS sequence"/>
</dbReference>
<name>A0A4Q8ADC9_9MICC</name>
<dbReference type="GO" id="GO:0003677">
    <property type="term" value="F:DNA binding"/>
    <property type="evidence" value="ECO:0007669"/>
    <property type="project" value="InterPro"/>
</dbReference>
<evidence type="ECO:0008006" key="3">
    <source>
        <dbReference type="Google" id="ProtNLM"/>
    </source>
</evidence>
<accession>A0A4Q8ADC9</accession>
<evidence type="ECO:0000313" key="1">
    <source>
        <dbReference type="EMBL" id="RZU62237.1"/>
    </source>
</evidence>
<comment type="caution">
    <text evidence="1">The sequence shown here is derived from an EMBL/GenBank/DDBJ whole genome shotgun (WGS) entry which is preliminary data.</text>
</comment>
<dbReference type="InterPro" id="IPR001387">
    <property type="entry name" value="Cro/C1-type_HTH"/>
</dbReference>
<dbReference type="Gene3D" id="1.10.260.40">
    <property type="entry name" value="lambda repressor-like DNA-binding domains"/>
    <property type="match status" value="1"/>
</dbReference>
<dbReference type="EMBL" id="SHLA01000001">
    <property type="protein sequence ID" value="RZU62237.1"/>
    <property type="molecule type" value="Genomic_DNA"/>
</dbReference>
<keyword evidence="2" id="KW-1185">Reference proteome</keyword>
<dbReference type="InterPro" id="IPR010982">
    <property type="entry name" value="Lambda_DNA-bd_dom_sf"/>
</dbReference>
<sequence length="107" mass="11695">MTLLFWAPNRKEYWHGPPPPSDVFAKRIRAERLQAGFEREALSLRIAVLLGGPIDPTLVRRFEEQTRAPRLDEAVAAATALDVSLLTLINGDGGRAAPEAYGSEPAS</sequence>
<reference evidence="1 2" key="1">
    <citation type="submission" date="2019-02" db="EMBL/GenBank/DDBJ databases">
        <title>Sequencing the genomes of 1000 actinobacteria strains.</title>
        <authorList>
            <person name="Klenk H.-P."/>
        </authorList>
    </citation>
    <scope>NUCLEOTIDE SEQUENCE [LARGE SCALE GENOMIC DNA]</scope>
    <source>
        <strain evidence="1 2">DSM 17364</strain>
    </source>
</reference>
<dbReference type="RefSeq" id="WP_130450839.1">
    <property type="nucleotide sequence ID" value="NZ_SHLA01000001.1"/>
</dbReference>
<organism evidence="1 2">
    <name type="scientific">Zhihengliuella halotolerans</name>
    <dbReference type="NCBI Taxonomy" id="370736"/>
    <lineage>
        <taxon>Bacteria</taxon>
        <taxon>Bacillati</taxon>
        <taxon>Actinomycetota</taxon>
        <taxon>Actinomycetes</taxon>
        <taxon>Micrococcales</taxon>
        <taxon>Micrococcaceae</taxon>
        <taxon>Zhihengliuella</taxon>
    </lineage>
</organism>